<accession>A0A366QLB2</accession>
<dbReference type="EMBL" id="QKXC01000412">
    <property type="protein sequence ID" value="RBR04650.1"/>
    <property type="molecule type" value="Genomic_DNA"/>
</dbReference>
<organism evidence="8 9">
    <name type="scientific">Fusarium coffeatum</name>
    <dbReference type="NCBI Taxonomy" id="231269"/>
    <lineage>
        <taxon>Eukaryota</taxon>
        <taxon>Fungi</taxon>
        <taxon>Dikarya</taxon>
        <taxon>Ascomycota</taxon>
        <taxon>Pezizomycotina</taxon>
        <taxon>Sordariomycetes</taxon>
        <taxon>Hypocreomycetidae</taxon>
        <taxon>Hypocreales</taxon>
        <taxon>Nectriaceae</taxon>
        <taxon>Fusarium</taxon>
        <taxon>Fusarium incarnatum-equiseti species complex</taxon>
    </lineage>
</organism>
<protein>
    <recommendedName>
        <fullName evidence="7">Major facilitator superfamily (MFS) profile domain-containing protein</fullName>
    </recommendedName>
</protein>
<name>A0A366QLB2_9HYPO</name>
<dbReference type="InterPro" id="IPR036259">
    <property type="entry name" value="MFS_trans_sf"/>
</dbReference>
<feature type="transmembrane region" description="Helical" evidence="6">
    <location>
        <begin position="172"/>
        <end position="190"/>
    </location>
</feature>
<keyword evidence="5 6" id="KW-0472">Membrane</keyword>
<dbReference type="Proteomes" id="UP000253153">
    <property type="component" value="Unassembled WGS sequence"/>
</dbReference>
<dbReference type="InterPro" id="IPR005828">
    <property type="entry name" value="MFS_sugar_transport-like"/>
</dbReference>
<comment type="similarity">
    <text evidence="2">Belongs to the major facilitator superfamily. Sugar transporter (TC 2.A.1.1) family.</text>
</comment>
<comment type="caution">
    <text evidence="8">The sequence shown here is derived from an EMBL/GenBank/DDBJ whole genome shotgun (WGS) entry which is preliminary data.</text>
</comment>
<feature type="transmembrane region" description="Helical" evidence="6">
    <location>
        <begin position="321"/>
        <end position="344"/>
    </location>
</feature>
<feature type="transmembrane region" description="Helical" evidence="6">
    <location>
        <begin position="143"/>
        <end position="160"/>
    </location>
</feature>
<feature type="transmembrane region" description="Helical" evidence="6">
    <location>
        <begin position="202"/>
        <end position="224"/>
    </location>
</feature>
<feature type="transmembrane region" description="Helical" evidence="6">
    <location>
        <begin position="68"/>
        <end position="94"/>
    </location>
</feature>
<dbReference type="PROSITE" id="PS50850">
    <property type="entry name" value="MFS"/>
    <property type="match status" value="1"/>
</dbReference>
<dbReference type="RefSeq" id="XP_031010304.1">
    <property type="nucleotide sequence ID" value="XM_031165637.1"/>
</dbReference>
<evidence type="ECO:0000256" key="6">
    <source>
        <dbReference type="SAM" id="Phobius"/>
    </source>
</evidence>
<feature type="transmembrane region" description="Helical" evidence="6">
    <location>
        <begin position="41"/>
        <end position="61"/>
    </location>
</feature>
<evidence type="ECO:0000256" key="2">
    <source>
        <dbReference type="ARBA" id="ARBA00010992"/>
    </source>
</evidence>
<dbReference type="SUPFAM" id="SSF103473">
    <property type="entry name" value="MFS general substrate transporter"/>
    <property type="match status" value="1"/>
</dbReference>
<dbReference type="InterPro" id="IPR050360">
    <property type="entry name" value="MFS_Sugar_Transporters"/>
</dbReference>
<comment type="subcellular location">
    <subcellularLocation>
        <location evidence="1">Membrane</location>
        <topology evidence="1">Multi-pass membrane protein</topology>
    </subcellularLocation>
</comment>
<dbReference type="Gene3D" id="1.20.1250.20">
    <property type="entry name" value="MFS general substrate transporter like domains"/>
    <property type="match status" value="1"/>
</dbReference>
<keyword evidence="9" id="KW-1185">Reference proteome</keyword>
<keyword evidence="3 6" id="KW-0812">Transmembrane</keyword>
<dbReference type="GO" id="GO:0016020">
    <property type="term" value="C:membrane"/>
    <property type="evidence" value="ECO:0007669"/>
    <property type="project" value="UniProtKB-SubCell"/>
</dbReference>
<feature type="transmembrane region" description="Helical" evidence="6">
    <location>
        <begin position="356"/>
        <end position="376"/>
    </location>
</feature>
<dbReference type="PANTHER" id="PTHR48022:SF41">
    <property type="entry name" value="MAJOR FACILITATOR SUPERFAMILY (MFS) PROFILE DOMAIN-CONTAINING PROTEIN"/>
    <property type="match status" value="1"/>
</dbReference>
<dbReference type="AlphaFoldDB" id="A0A366QLB2"/>
<evidence type="ECO:0000259" key="7">
    <source>
        <dbReference type="PROSITE" id="PS50850"/>
    </source>
</evidence>
<evidence type="ECO:0000256" key="3">
    <source>
        <dbReference type="ARBA" id="ARBA00022692"/>
    </source>
</evidence>
<evidence type="ECO:0000256" key="1">
    <source>
        <dbReference type="ARBA" id="ARBA00004141"/>
    </source>
</evidence>
<dbReference type="GeneID" id="42000933"/>
<proteinExistence type="inferred from homology"/>
<dbReference type="GO" id="GO:0005351">
    <property type="term" value="F:carbohydrate:proton symporter activity"/>
    <property type="evidence" value="ECO:0007669"/>
    <property type="project" value="TreeGrafter"/>
</dbReference>
<dbReference type="OrthoDB" id="6612291at2759"/>
<sequence>MARDNDEVLVGGKPGAVHDEHIVIQEDSKTTWECLKANPKIVLWTLWANSSYTVLPLLCTLPLDGRRLIIFTVGPLMVGYENLAMSVCLAMPAFQMRFSVDVDGELIIPAYWQSLWSSLYNVTTMLGSVSAGYCQDRFGRRSVFLASIIIAVAGIALTFVSKTPAEFLGGKMTSGFAMGLILAGSQTWVSEIAPLPLRGIALSTYAIMLNLGLLLAISATFSRISIMNDWAFRVVFAAAWVFPSLLALGLPFMPESPYWLTLKNKHDRARHALIRLSPNKDGIDARLVQIQHSIETERRLAVQKTSYAQLLRGTNLRRTRILLICMYMPQIVGTVLSSNAPYFLNQTGMDNHTTVMILQIAVSCGVVSAVLNVFAMSKFNYRTLMFFGVSICVALYLAMGIAGTMTRTPATLTVIGIAVAFPSISYGPAVGASMSVAGEVSSINLRAKSLALGQAFSSVVSTIWQIILPYLFNRDQANMGGNIGWIFFGMAVIYLVVLYVDVPDTKGHTYEQLDIMFQKKVPARQFPSYVLGGTNDLESSISFA</sequence>
<feature type="transmembrane region" description="Helical" evidence="6">
    <location>
        <begin position="450"/>
        <end position="471"/>
    </location>
</feature>
<feature type="transmembrane region" description="Helical" evidence="6">
    <location>
        <begin position="383"/>
        <end position="402"/>
    </location>
</feature>
<evidence type="ECO:0000256" key="4">
    <source>
        <dbReference type="ARBA" id="ARBA00022989"/>
    </source>
</evidence>
<reference evidence="8 9" key="1">
    <citation type="submission" date="2018-06" db="EMBL/GenBank/DDBJ databases">
        <title>Fusarium incarnatum-equiseti species complex species 28.</title>
        <authorList>
            <person name="Gardiner D.M."/>
        </authorList>
    </citation>
    <scope>NUCLEOTIDE SEQUENCE [LARGE SCALE GENOMIC DNA]</scope>
    <source>
        <strain evidence="8 9">FIESC_28</strain>
    </source>
</reference>
<dbReference type="InterPro" id="IPR020846">
    <property type="entry name" value="MFS_dom"/>
</dbReference>
<evidence type="ECO:0000313" key="8">
    <source>
        <dbReference type="EMBL" id="RBR04650.1"/>
    </source>
</evidence>
<dbReference type="PANTHER" id="PTHR48022">
    <property type="entry name" value="PLASTIDIC GLUCOSE TRANSPORTER 4"/>
    <property type="match status" value="1"/>
</dbReference>
<feature type="transmembrane region" description="Helical" evidence="6">
    <location>
        <begin position="483"/>
        <end position="502"/>
    </location>
</feature>
<evidence type="ECO:0000313" key="9">
    <source>
        <dbReference type="Proteomes" id="UP000253153"/>
    </source>
</evidence>
<dbReference type="FunFam" id="1.20.1250.20:FF:000078">
    <property type="entry name" value="MFS maltose transporter, putative"/>
    <property type="match status" value="1"/>
</dbReference>
<keyword evidence="4 6" id="KW-1133">Transmembrane helix</keyword>
<feature type="transmembrane region" description="Helical" evidence="6">
    <location>
        <begin position="414"/>
        <end position="438"/>
    </location>
</feature>
<gene>
    <name evidence="8" type="ORF">FIESC28_11515</name>
</gene>
<evidence type="ECO:0000256" key="5">
    <source>
        <dbReference type="ARBA" id="ARBA00023136"/>
    </source>
</evidence>
<dbReference type="Pfam" id="PF00083">
    <property type="entry name" value="Sugar_tr"/>
    <property type="match status" value="1"/>
</dbReference>
<feature type="transmembrane region" description="Helical" evidence="6">
    <location>
        <begin position="230"/>
        <end position="253"/>
    </location>
</feature>
<feature type="domain" description="Major facilitator superfamily (MFS) profile" evidence="7">
    <location>
        <begin position="67"/>
        <end position="506"/>
    </location>
</feature>